<dbReference type="eggNOG" id="ENOG502S1AS">
    <property type="taxonomic scope" value="Eukaryota"/>
</dbReference>
<dbReference type="Gene3D" id="3.40.50.150">
    <property type="entry name" value="Vaccinia Virus protein VP39"/>
    <property type="match status" value="1"/>
</dbReference>
<sequence>PGLAPTALIAGFSMHRFGVGVDPMEDTARKIAAVAPIRKGARVLDICTGLAYTASMARERGGDVTTVELDPAMTEMCRMNPHSAALFSGDIRQLYGNAADVVPTLPDDSFDRIVHDPPTFALAGELFSEEFYGHLARILKKKGRLYHYIGDPASKSAGNVARGVVTRLKQAGFGGVAIDYDAHGIVA</sequence>
<feature type="non-terminal residue" evidence="2">
    <location>
        <position position="187"/>
    </location>
</feature>
<gene>
    <name evidence="2" type="ORF">MICPUN_76233</name>
</gene>
<keyword evidence="3" id="KW-1185">Reference proteome</keyword>
<dbReference type="OrthoDB" id="10251242at2759"/>
<dbReference type="InterPro" id="IPR013216">
    <property type="entry name" value="Methyltransf_11"/>
</dbReference>
<feature type="non-terminal residue" evidence="2">
    <location>
        <position position="1"/>
    </location>
</feature>
<evidence type="ECO:0000313" key="2">
    <source>
        <dbReference type="EMBL" id="ACO62747.1"/>
    </source>
</evidence>
<dbReference type="SUPFAM" id="SSF53335">
    <property type="entry name" value="S-adenosyl-L-methionine-dependent methyltransferases"/>
    <property type="match status" value="1"/>
</dbReference>
<dbReference type="GO" id="GO:0008757">
    <property type="term" value="F:S-adenosylmethionine-dependent methyltransferase activity"/>
    <property type="evidence" value="ECO:0007669"/>
    <property type="project" value="InterPro"/>
</dbReference>
<organism evidence="2 3">
    <name type="scientific">Micromonas commoda (strain RCC299 / NOUM17 / CCMP2709)</name>
    <name type="common">Picoplanktonic green alga</name>
    <dbReference type="NCBI Taxonomy" id="296587"/>
    <lineage>
        <taxon>Eukaryota</taxon>
        <taxon>Viridiplantae</taxon>
        <taxon>Chlorophyta</taxon>
        <taxon>Mamiellophyceae</taxon>
        <taxon>Mamiellales</taxon>
        <taxon>Mamiellaceae</taxon>
        <taxon>Micromonas</taxon>
    </lineage>
</organism>
<dbReference type="GeneID" id="8242775"/>
<protein>
    <recommendedName>
        <fullName evidence="1">Methyltransferase type 11 domain-containing protein</fullName>
    </recommendedName>
</protein>
<dbReference type="InParanoid" id="C1E4M8"/>
<dbReference type="AlphaFoldDB" id="C1E4M8"/>
<evidence type="ECO:0000313" key="3">
    <source>
        <dbReference type="Proteomes" id="UP000002009"/>
    </source>
</evidence>
<dbReference type="RefSeq" id="XP_002501489.1">
    <property type="nucleotide sequence ID" value="XM_002501443.1"/>
</dbReference>
<dbReference type="CDD" id="cd02440">
    <property type="entry name" value="AdoMet_MTases"/>
    <property type="match status" value="1"/>
</dbReference>
<feature type="domain" description="Methyltransferase type 11" evidence="1">
    <location>
        <begin position="44"/>
        <end position="146"/>
    </location>
</feature>
<dbReference type="OMA" id="FSMHRFG"/>
<evidence type="ECO:0000259" key="1">
    <source>
        <dbReference type="Pfam" id="PF08241"/>
    </source>
</evidence>
<accession>C1E4M8</accession>
<dbReference type="KEGG" id="mis:MICPUN_76233"/>
<dbReference type="InterPro" id="IPR029063">
    <property type="entry name" value="SAM-dependent_MTases_sf"/>
</dbReference>
<dbReference type="Pfam" id="PF08241">
    <property type="entry name" value="Methyltransf_11"/>
    <property type="match status" value="1"/>
</dbReference>
<name>C1E4M8_MICCC</name>
<dbReference type="Proteomes" id="UP000002009">
    <property type="component" value="Chromosome 4"/>
</dbReference>
<reference evidence="2 3" key="1">
    <citation type="journal article" date="2009" name="Science">
        <title>Green evolution and dynamic adaptations revealed by genomes of the marine picoeukaryotes Micromonas.</title>
        <authorList>
            <person name="Worden A.Z."/>
            <person name="Lee J.H."/>
            <person name="Mock T."/>
            <person name="Rouze P."/>
            <person name="Simmons M.P."/>
            <person name="Aerts A.L."/>
            <person name="Allen A.E."/>
            <person name="Cuvelier M.L."/>
            <person name="Derelle E."/>
            <person name="Everett M.V."/>
            <person name="Foulon E."/>
            <person name="Grimwood J."/>
            <person name="Gundlach H."/>
            <person name="Henrissat B."/>
            <person name="Napoli C."/>
            <person name="McDonald S.M."/>
            <person name="Parker M.S."/>
            <person name="Rombauts S."/>
            <person name="Salamov A."/>
            <person name="Von Dassow P."/>
            <person name="Badger J.H."/>
            <person name="Coutinho P.M."/>
            <person name="Demir E."/>
            <person name="Dubchak I."/>
            <person name="Gentemann C."/>
            <person name="Eikrem W."/>
            <person name="Gready J.E."/>
            <person name="John U."/>
            <person name="Lanier W."/>
            <person name="Lindquist E.A."/>
            <person name="Lucas S."/>
            <person name="Mayer K.F."/>
            <person name="Moreau H."/>
            <person name="Not F."/>
            <person name="Otillar R."/>
            <person name="Panaud O."/>
            <person name="Pangilinan J."/>
            <person name="Paulsen I."/>
            <person name="Piegu B."/>
            <person name="Poliakov A."/>
            <person name="Robbens S."/>
            <person name="Schmutz J."/>
            <person name="Toulza E."/>
            <person name="Wyss T."/>
            <person name="Zelensky A."/>
            <person name="Zhou K."/>
            <person name="Armbrust E.V."/>
            <person name="Bhattacharya D."/>
            <person name="Goodenough U.W."/>
            <person name="Van de Peer Y."/>
            <person name="Grigoriev I.V."/>
        </authorList>
    </citation>
    <scope>NUCLEOTIDE SEQUENCE [LARGE SCALE GENOMIC DNA]</scope>
    <source>
        <strain evidence="3">RCC299 / NOUM17</strain>
    </source>
</reference>
<dbReference type="EMBL" id="CP001325">
    <property type="protein sequence ID" value="ACO62747.1"/>
    <property type="molecule type" value="Genomic_DNA"/>
</dbReference>
<proteinExistence type="predicted"/>